<evidence type="ECO:0000313" key="2">
    <source>
        <dbReference type="EMBL" id="RJG47497.1"/>
    </source>
</evidence>
<dbReference type="GO" id="GO:0030288">
    <property type="term" value="C:outer membrane-bounded periplasmic space"/>
    <property type="evidence" value="ECO:0007669"/>
    <property type="project" value="TreeGrafter"/>
</dbReference>
<reference evidence="2 3" key="1">
    <citation type="submission" date="2018-09" db="EMBL/GenBank/DDBJ databases">
        <authorList>
            <person name="Wang F."/>
        </authorList>
    </citation>
    <scope>NUCLEOTIDE SEQUENCE [LARGE SCALE GENOMIC DNA]</scope>
    <source>
        <strain evidence="2 3">PLHSC7-2</strain>
    </source>
</reference>
<protein>
    <recommendedName>
        <fullName evidence="1">Tail specific protease domain-containing protein</fullName>
    </recommendedName>
</protein>
<keyword evidence="3" id="KW-1185">Reference proteome</keyword>
<organism evidence="2 3">
    <name type="scientific">Motilimonas pumila</name>
    <dbReference type="NCBI Taxonomy" id="2303987"/>
    <lineage>
        <taxon>Bacteria</taxon>
        <taxon>Pseudomonadati</taxon>
        <taxon>Pseudomonadota</taxon>
        <taxon>Gammaproteobacteria</taxon>
        <taxon>Alteromonadales</taxon>
        <taxon>Alteromonadales genera incertae sedis</taxon>
        <taxon>Motilimonas</taxon>
    </lineage>
</organism>
<dbReference type="InterPro" id="IPR029045">
    <property type="entry name" value="ClpP/crotonase-like_dom_sf"/>
</dbReference>
<dbReference type="CDD" id="cd07562">
    <property type="entry name" value="Peptidase_S41_TRI"/>
    <property type="match status" value="1"/>
</dbReference>
<dbReference type="Pfam" id="PF03572">
    <property type="entry name" value="Peptidase_S41"/>
    <property type="match status" value="1"/>
</dbReference>
<reference evidence="2 3" key="2">
    <citation type="submission" date="2019-01" db="EMBL/GenBank/DDBJ databases">
        <title>Motilimonas pumilus sp. nov., isolated from the gut of sea cucumber (Apostichopus japonicus).</title>
        <authorList>
            <person name="Wang F.-Q."/>
            <person name="Ren L.-H."/>
            <person name="Lin Y.-W."/>
            <person name="Sun G.-H."/>
            <person name="Du Z.-J."/>
            <person name="Zhao J.-X."/>
            <person name="Liu X.-J."/>
            <person name="Liu L.-J."/>
        </authorList>
    </citation>
    <scope>NUCLEOTIDE SEQUENCE [LARGE SCALE GENOMIC DNA]</scope>
    <source>
        <strain evidence="2 3">PLHSC7-2</strain>
    </source>
</reference>
<dbReference type="GO" id="GO:0006508">
    <property type="term" value="P:proteolysis"/>
    <property type="evidence" value="ECO:0007669"/>
    <property type="project" value="InterPro"/>
</dbReference>
<feature type="domain" description="Tail specific protease" evidence="1">
    <location>
        <begin position="482"/>
        <end position="695"/>
    </location>
</feature>
<dbReference type="EMBL" id="QZCH01000013">
    <property type="protein sequence ID" value="RJG47497.1"/>
    <property type="molecule type" value="Genomic_DNA"/>
</dbReference>
<evidence type="ECO:0000313" key="3">
    <source>
        <dbReference type="Proteomes" id="UP000283255"/>
    </source>
</evidence>
<gene>
    <name evidence="2" type="ORF">D1Z90_11345</name>
</gene>
<comment type="caution">
    <text evidence="2">The sequence shown here is derived from an EMBL/GenBank/DDBJ whole genome shotgun (WGS) entry which is preliminary data.</text>
</comment>
<dbReference type="SMART" id="SM00245">
    <property type="entry name" value="TSPc"/>
    <property type="match status" value="1"/>
</dbReference>
<dbReference type="PANTHER" id="PTHR32060">
    <property type="entry name" value="TAIL-SPECIFIC PROTEASE"/>
    <property type="match status" value="1"/>
</dbReference>
<dbReference type="Gene3D" id="3.90.226.10">
    <property type="entry name" value="2-enoyl-CoA Hydratase, Chain A, domain 1"/>
    <property type="match status" value="1"/>
</dbReference>
<dbReference type="GO" id="GO:0008236">
    <property type="term" value="F:serine-type peptidase activity"/>
    <property type="evidence" value="ECO:0007669"/>
    <property type="project" value="InterPro"/>
</dbReference>
<dbReference type="GO" id="GO:0007165">
    <property type="term" value="P:signal transduction"/>
    <property type="evidence" value="ECO:0007669"/>
    <property type="project" value="TreeGrafter"/>
</dbReference>
<dbReference type="AlphaFoldDB" id="A0A418YEE6"/>
<dbReference type="OrthoDB" id="8365150at2"/>
<dbReference type="PANTHER" id="PTHR32060:SF30">
    <property type="entry name" value="CARBOXY-TERMINAL PROCESSING PROTEASE CTPA"/>
    <property type="match status" value="1"/>
</dbReference>
<dbReference type="GO" id="GO:0004175">
    <property type="term" value="F:endopeptidase activity"/>
    <property type="evidence" value="ECO:0007669"/>
    <property type="project" value="TreeGrafter"/>
</dbReference>
<dbReference type="Gene3D" id="2.60.120.260">
    <property type="entry name" value="Galactose-binding domain-like"/>
    <property type="match status" value="1"/>
</dbReference>
<dbReference type="SUPFAM" id="SSF52096">
    <property type="entry name" value="ClpP/crotonase"/>
    <property type="match status" value="1"/>
</dbReference>
<name>A0A418YEE6_9GAMM</name>
<dbReference type="Proteomes" id="UP000283255">
    <property type="component" value="Unassembled WGS sequence"/>
</dbReference>
<proteinExistence type="predicted"/>
<dbReference type="InterPro" id="IPR005151">
    <property type="entry name" value="Tail-specific_protease"/>
</dbReference>
<accession>A0A418YEE6</accession>
<evidence type="ECO:0000259" key="1">
    <source>
        <dbReference type="SMART" id="SM00245"/>
    </source>
</evidence>
<dbReference type="RefSeq" id="WP_119910877.1">
    <property type="nucleotide sequence ID" value="NZ_QZCH01000013.1"/>
</dbReference>
<sequence>MAIDDKGGIDYSWDTIGSENSVWFEFNGGNQLKKVDVEGQTVALLDNAKDPSAEFIAFYQSIDHTLNGNHVTLKGKIKTEGVILHAGIWLRIDGASEVLAFDNMGNRPITGNTEWQEVSVVLPLSLKDRKIFFGGIVSGPGKAWFDDFKLEVDGKPLTNRHFLKISKLPAETKRPFQNPNDPILQLTTVTELQVQSLVLLARTWGFVKYHHMQVAAGQINMDAELNAILPLVLNAASPKEVQSVIVDWLDTLGEITPCAESCYSDNAFLSQPSLSWVLNEQYLGAELSNKLRDIYKNRGFKENYYLSSVGERLLPANESQYALASVQDARFRLLTLFRFWNAVKYYSPYNELLSQLWEQKLQQLIPVLLAADTETGFYMATKQMLAANEDSHTALIDNGSPATNKALFGEFTLPLFVKHIDGQWAVTAVIDGSSEIVIGDVIASINGKDLNEKAAELMPYVSASNDAVKYRQIAPLLNRTFSREAEIKLADGREESVTALTFEDRQGFAERIDTFDAHPMKMQAADGIGYINLAKVNGDNHFQVMQWAKKQKGLILDLRNYPEFMPATLLNEFSRSTLDFAQFKKPDWTTPGRFIPSQQSYGTFKPIYNPNALDKHLVVLVNEDTQSRAEFTAMAFRRLPNALILGSQTAGTDGDVAPLALPYPGWSTWITGLEVTGPAGAQVQKLGIIADIPVEQTVSDLKQGKDTQLEQAIKWIQSPEFEQKTPSKIQI</sequence>